<sequence length="433" mass="45748">MIRNRIRRRGTVAAVASVVSLASLASLAFLTPAVADGAAHASVSASASAAREDGLCLPRPSGPHSIGRDTLHLVDASRRDMWVPSSGARELMVSVFYPARHGGDGVGDSAPYLGVEEAELLLKGQKLDQAIAGEQVAGVDTNARPAARPAKGRHPLVVLSPGFTLHRATLTGLAEELASRGYVVAVVDHAYESFGTEFPGKGKARGEGGALHMRTCVACAKVENAPNGDAGEKRMMAKAARNRAADISFVVDELMSGRSRTDDGRHPDYRDLIDPRKIGAAGHSIGGNAAATAMGTDDRIRAAANLDGTFFAPVPATATDRPVLMLGTRSGHTPTAEDASWPREWQRLHGWKRWLTVADSGHLTFTDMPVLGSQLGMTDPSAPLSGKRSGEITADYVTAFFDQHLRSRNTALFDGPSEENPEIAFHSPSPSPS</sequence>
<feature type="region of interest" description="Disordered" evidence="4">
    <location>
        <begin position="411"/>
        <end position="433"/>
    </location>
</feature>
<protein>
    <submittedName>
        <fullName evidence="6">Alpha/beta hydrolase family protein</fullName>
    </submittedName>
</protein>
<dbReference type="GO" id="GO:0016787">
    <property type="term" value="F:hydrolase activity"/>
    <property type="evidence" value="ECO:0007669"/>
    <property type="project" value="UniProtKB-KW"/>
</dbReference>
<comment type="caution">
    <text evidence="6">The sequence shown here is derived from an EMBL/GenBank/DDBJ whole genome shotgun (WGS) entry which is preliminary data.</text>
</comment>
<feature type="signal peptide" evidence="5">
    <location>
        <begin position="1"/>
        <end position="28"/>
    </location>
</feature>
<evidence type="ECO:0000256" key="4">
    <source>
        <dbReference type="SAM" id="MobiDB-lite"/>
    </source>
</evidence>
<dbReference type="Proteomes" id="UP001610818">
    <property type="component" value="Unassembled WGS sequence"/>
</dbReference>
<keyword evidence="3" id="KW-0443">Lipid metabolism</keyword>
<name>A0ABW7R4Q7_9ACTN</name>
<feature type="chain" id="PRO_5046323914" evidence="5">
    <location>
        <begin position="29"/>
        <end position="433"/>
    </location>
</feature>
<dbReference type="RefSeq" id="WP_397718233.1">
    <property type="nucleotide sequence ID" value="NZ_JBIRGN010000011.1"/>
</dbReference>
<evidence type="ECO:0000256" key="3">
    <source>
        <dbReference type="ARBA" id="ARBA00023098"/>
    </source>
</evidence>
<dbReference type="EMBL" id="JBIRGQ010000011">
    <property type="protein sequence ID" value="MFH8551349.1"/>
    <property type="molecule type" value="Genomic_DNA"/>
</dbReference>
<dbReference type="Gene3D" id="3.40.50.1820">
    <property type="entry name" value="alpha/beta hydrolase"/>
    <property type="match status" value="1"/>
</dbReference>
<dbReference type="PANTHER" id="PTHR10272:SF0">
    <property type="entry name" value="PLATELET-ACTIVATING FACTOR ACETYLHYDROLASE"/>
    <property type="match status" value="1"/>
</dbReference>
<dbReference type="PANTHER" id="PTHR10272">
    <property type="entry name" value="PLATELET-ACTIVATING FACTOR ACETYLHYDROLASE"/>
    <property type="match status" value="1"/>
</dbReference>
<keyword evidence="7" id="KW-1185">Reference proteome</keyword>
<evidence type="ECO:0000256" key="1">
    <source>
        <dbReference type="ARBA" id="ARBA00022801"/>
    </source>
</evidence>
<evidence type="ECO:0000256" key="2">
    <source>
        <dbReference type="ARBA" id="ARBA00022963"/>
    </source>
</evidence>
<accession>A0ABW7R4Q7</accession>
<evidence type="ECO:0000313" key="6">
    <source>
        <dbReference type="EMBL" id="MFH8551349.1"/>
    </source>
</evidence>
<organism evidence="6 7">
    <name type="scientific">Streptomyces longisporoflavus</name>
    <dbReference type="NCBI Taxonomy" id="28044"/>
    <lineage>
        <taxon>Bacteria</taxon>
        <taxon>Bacillati</taxon>
        <taxon>Actinomycetota</taxon>
        <taxon>Actinomycetes</taxon>
        <taxon>Kitasatosporales</taxon>
        <taxon>Streptomycetaceae</taxon>
        <taxon>Streptomyces</taxon>
    </lineage>
</organism>
<reference evidence="6 7" key="1">
    <citation type="submission" date="2024-10" db="EMBL/GenBank/DDBJ databases">
        <title>The Natural Products Discovery Center: Release of the First 8490 Sequenced Strains for Exploring Actinobacteria Biosynthetic Diversity.</title>
        <authorList>
            <person name="Kalkreuter E."/>
            <person name="Kautsar S.A."/>
            <person name="Yang D."/>
            <person name="Bader C.D."/>
            <person name="Teijaro C.N."/>
            <person name="Fluegel L."/>
            <person name="Davis C.M."/>
            <person name="Simpson J.R."/>
            <person name="Lauterbach L."/>
            <person name="Steele A.D."/>
            <person name="Gui C."/>
            <person name="Meng S."/>
            <person name="Li G."/>
            <person name="Viehrig K."/>
            <person name="Ye F."/>
            <person name="Su P."/>
            <person name="Kiefer A.F."/>
            <person name="Nichols A."/>
            <person name="Cepeda A.J."/>
            <person name="Yan W."/>
            <person name="Fan B."/>
            <person name="Jiang Y."/>
            <person name="Adhikari A."/>
            <person name="Zheng C.-J."/>
            <person name="Schuster L."/>
            <person name="Cowan T.M."/>
            <person name="Smanski M.J."/>
            <person name="Chevrette M.G."/>
            <person name="De Carvalho L.P.S."/>
            <person name="Shen B."/>
        </authorList>
    </citation>
    <scope>NUCLEOTIDE SEQUENCE [LARGE SCALE GENOMIC DNA]</scope>
    <source>
        <strain evidence="6 7">NPDC017990</strain>
    </source>
</reference>
<keyword evidence="5" id="KW-0732">Signal</keyword>
<dbReference type="SUPFAM" id="SSF53474">
    <property type="entry name" value="alpha/beta-Hydrolases"/>
    <property type="match status" value="1"/>
</dbReference>
<evidence type="ECO:0000313" key="7">
    <source>
        <dbReference type="Proteomes" id="UP001610818"/>
    </source>
</evidence>
<dbReference type="Pfam" id="PF03403">
    <property type="entry name" value="PAF-AH_p_II"/>
    <property type="match status" value="1"/>
</dbReference>
<dbReference type="InterPro" id="IPR029058">
    <property type="entry name" value="AB_hydrolase_fold"/>
</dbReference>
<keyword evidence="2" id="KW-0442">Lipid degradation</keyword>
<evidence type="ECO:0000256" key="5">
    <source>
        <dbReference type="SAM" id="SignalP"/>
    </source>
</evidence>
<proteinExistence type="predicted"/>
<gene>
    <name evidence="6" type="ORF">ACH4F9_40835</name>
</gene>
<keyword evidence="1 6" id="KW-0378">Hydrolase</keyword>